<gene>
    <name evidence="1" type="ORF">FBQ73_02500</name>
</gene>
<accession>A0A6C1KJT2</accession>
<dbReference type="GeneID" id="95772327"/>
<dbReference type="EMBL" id="VAUP01000007">
    <property type="protein sequence ID" value="TLX44470.1"/>
    <property type="molecule type" value="Genomic_DNA"/>
</dbReference>
<name>A0A6C1KJT2_XANAU</name>
<sequence>MPKPTAAANAAPLPAPKVPHYAAALSFMALRKPRGSGIDHWVVSPTGHYGADLETGERLADEFLAFIGAHPTVGHSTLLPCVIRDMIDHAVAGQRWSGVHAGFVRGVNQYAMAAARIIASSSAEEATHA</sequence>
<comment type="caution">
    <text evidence="1">The sequence shown here is derived from an EMBL/GenBank/DDBJ whole genome shotgun (WGS) entry which is preliminary data.</text>
</comment>
<evidence type="ECO:0000313" key="2">
    <source>
        <dbReference type="Proteomes" id="UP000305131"/>
    </source>
</evidence>
<protein>
    <submittedName>
        <fullName evidence="1">Uncharacterized protein</fullName>
    </submittedName>
</protein>
<dbReference type="AlphaFoldDB" id="A0A6C1KJT2"/>
<proteinExistence type="predicted"/>
<reference evidence="1 2" key="1">
    <citation type="submission" date="2019-05" db="EMBL/GenBank/DDBJ databases">
        <authorList>
            <person name="Zhou X."/>
        </authorList>
    </citation>
    <scope>NUCLEOTIDE SEQUENCE [LARGE SCALE GENOMIC DNA]</scope>
    <source>
        <strain evidence="1 2">DSM 432</strain>
    </source>
</reference>
<dbReference type="OrthoDB" id="8404789at2"/>
<dbReference type="RefSeq" id="WP_138397957.1">
    <property type="nucleotide sequence ID" value="NZ_JBAFVI010000012.1"/>
</dbReference>
<dbReference type="Proteomes" id="UP000305131">
    <property type="component" value="Unassembled WGS sequence"/>
</dbReference>
<evidence type="ECO:0000313" key="1">
    <source>
        <dbReference type="EMBL" id="TLX44470.1"/>
    </source>
</evidence>
<organism evidence="1 2">
    <name type="scientific">Xanthobacter autotrophicus</name>
    <dbReference type="NCBI Taxonomy" id="280"/>
    <lineage>
        <taxon>Bacteria</taxon>
        <taxon>Pseudomonadati</taxon>
        <taxon>Pseudomonadota</taxon>
        <taxon>Alphaproteobacteria</taxon>
        <taxon>Hyphomicrobiales</taxon>
        <taxon>Xanthobacteraceae</taxon>
        <taxon>Xanthobacter</taxon>
    </lineage>
</organism>